<dbReference type="HOGENOM" id="CLU_015154_0_0_6"/>
<dbReference type="SUPFAM" id="SSF49299">
    <property type="entry name" value="PKD domain"/>
    <property type="match status" value="1"/>
</dbReference>
<dbReference type="NCBIfam" id="TIGR04312">
    <property type="entry name" value="choice_anch_B"/>
    <property type="match status" value="1"/>
</dbReference>
<proteinExistence type="predicted"/>
<dbReference type="Gene3D" id="2.160.20.10">
    <property type="entry name" value="Single-stranded right-handed beta-helix, Pectin lyase-like"/>
    <property type="match status" value="1"/>
</dbReference>
<dbReference type="PROSITE" id="PS51257">
    <property type="entry name" value="PROKAR_LIPOPROTEIN"/>
    <property type="match status" value="1"/>
</dbReference>
<dbReference type="InterPro" id="IPR003644">
    <property type="entry name" value="Calx_beta"/>
</dbReference>
<dbReference type="InterPro" id="IPR020008">
    <property type="entry name" value="GlyGly_CTERM"/>
</dbReference>
<dbReference type="GO" id="GO:0005576">
    <property type="term" value="C:extracellular region"/>
    <property type="evidence" value="ECO:0007669"/>
    <property type="project" value="TreeGrafter"/>
</dbReference>
<dbReference type="SUPFAM" id="SSF141072">
    <property type="entry name" value="CalX-like"/>
    <property type="match status" value="2"/>
</dbReference>
<dbReference type="InterPro" id="IPR027589">
    <property type="entry name" value="Choice_anch_B"/>
</dbReference>
<keyword evidence="2" id="KW-0677">Repeat</keyword>
<dbReference type="InterPro" id="IPR013783">
    <property type="entry name" value="Ig-like_fold"/>
</dbReference>
<evidence type="ECO:0000256" key="3">
    <source>
        <dbReference type="ARBA" id="ARBA00022837"/>
    </source>
</evidence>
<gene>
    <name evidence="7" type="ordered locus">Swoo_0007</name>
</gene>
<evidence type="ECO:0000313" key="7">
    <source>
        <dbReference type="EMBL" id="ACA84308.1"/>
    </source>
</evidence>
<dbReference type="Proteomes" id="UP000002168">
    <property type="component" value="Chromosome"/>
</dbReference>
<feature type="domain" description="Calx-beta" evidence="6">
    <location>
        <begin position="661"/>
        <end position="760"/>
    </location>
</feature>
<dbReference type="SMART" id="SM00237">
    <property type="entry name" value="Calx_beta"/>
    <property type="match status" value="1"/>
</dbReference>
<dbReference type="SUPFAM" id="SSF75011">
    <property type="entry name" value="3-carboxy-cis,cis-mucoante lactonizing enzyme"/>
    <property type="match status" value="1"/>
</dbReference>
<evidence type="ECO:0000256" key="4">
    <source>
        <dbReference type="SAM" id="Phobius"/>
    </source>
</evidence>
<dbReference type="eggNOG" id="COG5276">
    <property type="taxonomic scope" value="Bacteria"/>
</dbReference>
<keyword evidence="4" id="KW-0812">Transmembrane</keyword>
<dbReference type="Gene3D" id="2.60.40.2030">
    <property type="match status" value="2"/>
</dbReference>
<evidence type="ECO:0000256" key="5">
    <source>
        <dbReference type="SAM" id="SignalP"/>
    </source>
</evidence>
<dbReference type="STRING" id="392500.Swoo_0007"/>
<accession>B1KCX9</accession>
<protein>
    <submittedName>
        <fullName evidence="7">Na-Ca exchanger/integrin-beta4</fullName>
    </submittedName>
</protein>
<evidence type="ECO:0000313" key="8">
    <source>
        <dbReference type="Proteomes" id="UP000002168"/>
    </source>
</evidence>
<feature type="signal peptide" evidence="5">
    <location>
        <begin position="1"/>
        <end position="29"/>
    </location>
</feature>
<evidence type="ECO:0000256" key="2">
    <source>
        <dbReference type="ARBA" id="ARBA00022737"/>
    </source>
</evidence>
<dbReference type="CDD" id="cd00146">
    <property type="entry name" value="PKD"/>
    <property type="match status" value="1"/>
</dbReference>
<sequence precursor="true">MSTRLQINRVITAIWIIFTSCLVCNSAIAHSEHDKARFVSNQGEDTGLCDKVLRPCKTIAYAVKHANKGDRVLVADGEYHLKDVEDIFLLTSGIVPVMGGYNRFDHYQSQAPQLNKTLLVGVPTEFADELRLKGFRVINDGIGQYGIELDEMLSAHQSLQQSHSSQTCEQGKSGNFSCENIDLVSHMALSAFSSSPAAANDIWGHVDLNTGTEYALIGLRNGTAVVSLADPANPVEVGVIPGTRTSWRDIKVYQWFDSDTLRWKAHAYVVSEEDADQVHIIDLSQLPNSISKVATDRAVTSAHNVYISHVDYTTNTAMDGLSPALHIVGQDNQGGAFKTYGLTDPKKLNTLFSHSGATRANYTHDAASMVVGDSRAQSSCQTALCTVLMDFNENSMSLWNISNHSQSTQLADVTYDNVHYVHSGWWSEDKRYVFVHDELDEQRAGLNTTLRVFNLDNLKSPSLVKVWTGPTKAIDHNGYVRGNRYYMSNYQRGVTILDISDPTDPQHVGYFDTFPASDGNAFNGVWGVYPYLPSGLILASDITSGLYVLRDNTQSATYGSSSFSTKESTLAAGESVTVTVNRPAGTGVVSVGYETLGGSGVINRDFEPLVGRLTWAADDNASKSIVVNTIDSGQNKELLVFVRLFDPQGGLTLVAPSYHTLRVGKNPAKPGVLGFAETTQSLNEGDSATNVSVVRLTGSAGEVKLDYSLVSGSAVVGDDIADTSGQLVWADGDDEAKTITITPIEDNLVEGSETFQVVLKSVAGSELGESELAVTIIDNDRANTAPTVNAGENREVNAGETVTLLATATDAENDPITYLWEQSGGDSVSLSANNLAEISFVAPSQSTSLSFTVTATDSFGASSQASVTIEVKAAVVVPPTEPSGSGGGGAITWFALFMLFLIAGYRRTKFD</sequence>
<dbReference type="GO" id="GO:0016020">
    <property type="term" value="C:membrane"/>
    <property type="evidence" value="ECO:0007669"/>
    <property type="project" value="InterPro"/>
</dbReference>
<name>B1KCX9_SHEWM</name>
<dbReference type="PANTHER" id="PTHR38787">
    <property type="entry name" value="REGULATORY P DOMAIN-CONTAINING PROTEIN"/>
    <property type="match status" value="1"/>
</dbReference>
<keyword evidence="4" id="KW-0472">Membrane</keyword>
<dbReference type="Pfam" id="PF03160">
    <property type="entry name" value="Calx-beta"/>
    <property type="match status" value="2"/>
</dbReference>
<keyword evidence="3" id="KW-0106">Calcium</keyword>
<dbReference type="PANTHER" id="PTHR38787:SF3">
    <property type="entry name" value="REGULATORY P DOMAIN-CONTAINING PROTEIN"/>
    <property type="match status" value="1"/>
</dbReference>
<dbReference type="AlphaFoldDB" id="B1KCX9"/>
<feature type="transmembrane region" description="Helical" evidence="4">
    <location>
        <begin position="886"/>
        <end position="905"/>
    </location>
</feature>
<dbReference type="Pfam" id="PF08309">
    <property type="entry name" value="LVIVD"/>
    <property type="match status" value="1"/>
</dbReference>
<keyword evidence="1 5" id="KW-0732">Signal</keyword>
<dbReference type="Pfam" id="PF22352">
    <property type="entry name" value="K319L-like_PKD"/>
    <property type="match status" value="1"/>
</dbReference>
<organism evidence="7 8">
    <name type="scientific">Shewanella woodyi (strain ATCC 51908 / MS32)</name>
    <dbReference type="NCBI Taxonomy" id="392500"/>
    <lineage>
        <taxon>Bacteria</taxon>
        <taxon>Pseudomonadati</taxon>
        <taxon>Pseudomonadota</taxon>
        <taxon>Gammaproteobacteria</taxon>
        <taxon>Alteromonadales</taxon>
        <taxon>Shewanellaceae</taxon>
        <taxon>Shewanella</taxon>
    </lineage>
</organism>
<evidence type="ECO:0000259" key="6">
    <source>
        <dbReference type="SMART" id="SM00237"/>
    </source>
</evidence>
<dbReference type="EMBL" id="CP000961">
    <property type="protein sequence ID" value="ACA84308.1"/>
    <property type="molecule type" value="Genomic_DNA"/>
</dbReference>
<keyword evidence="7" id="KW-0401">Integrin</keyword>
<dbReference type="GO" id="GO:0007229">
    <property type="term" value="P:integrin-mediated signaling pathway"/>
    <property type="evidence" value="ECO:0007669"/>
    <property type="project" value="UniProtKB-KW"/>
</dbReference>
<dbReference type="NCBIfam" id="TIGR03501">
    <property type="entry name" value="GlyGly_CTERM"/>
    <property type="match status" value="1"/>
</dbReference>
<dbReference type="InterPro" id="IPR012334">
    <property type="entry name" value="Pectin_lyas_fold"/>
</dbReference>
<dbReference type="KEGG" id="swd:Swoo_0007"/>
<reference evidence="7 8" key="1">
    <citation type="submission" date="2008-02" db="EMBL/GenBank/DDBJ databases">
        <title>Complete sequence of Shewanella woodyi ATCC 51908.</title>
        <authorList>
            <consortium name="US DOE Joint Genome Institute"/>
            <person name="Copeland A."/>
            <person name="Lucas S."/>
            <person name="Lapidus A."/>
            <person name="Glavina del Rio T."/>
            <person name="Dalin E."/>
            <person name="Tice H."/>
            <person name="Bruce D."/>
            <person name="Goodwin L."/>
            <person name="Pitluck S."/>
            <person name="Sims D."/>
            <person name="Brettin T."/>
            <person name="Detter J.C."/>
            <person name="Han C."/>
            <person name="Kuske C.R."/>
            <person name="Schmutz J."/>
            <person name="Larimer F."/>
            <person name="Land M."/>
            <person name="Hauser L."/>
            <person name="Kyrpides N."/>
            <person name="Lykidis A."/>
            <person name="Zhao J.-S."/>
            <person name="Richardson P."/>
        </authorList>
    </citation>
    <scope>NUCLEOTIDE SEQUENCE [LARGE SCALE GENOMIC DNA]</scope>
    <source>
        <strain evidence="8">ATCC 51908 / MS32</strain>
    </source>
</reference>
<dbReference type="InterPro" id="IPR013211">
    <property type="entry name" value="LVIVD"/>
</dbReference>
<dbReference type="Gene3D" id="2.60.40.10">
    <property type="entry name" value="Immunoglobulins"/>
    <property type="match status" value="1"/>
</dbReference>
<keyword evidence="4" id="KW-1133">Transmembrane helix</keyword>
<keyword evidence="8" id="KW-1185">Reference proteome</keyword>
<dbReference type="InterPro" id="IPR035986">
    <property type="entry name" value="PKD_dom_sf"/>
</dbReference>
<evidence type="ECO:0000256" key="1">
    <source>
        <dbReference type="ARBA" id="ARBA00022729"/>
    </source>
</evidence>
<dbReference type="InterPro" id="IPR038081">
    <property type="entry name" value="CalX-like_sf"/>
</dbReference>
<dbReference type="RefSeq" id="WP_012322657.1">
    <property type="nucleotide sequence ID" value="NC_010506.1"/>
</dbReference>
<feature type="chain" id="PRO_5002767250" evidence="5">
    <location>
        <begin position="30"/>
        <end position="911"/>
    </location>
</feature>